<name>A0A7J6FUF6_CANSA</name>
<feature type="region of interest" description="Disordered" evidence="1">
    <location>
        <begin position="107"/>
        <end position="158"/>
    </location>
</feature>
<gene>
    <name evidence="2" type="ORF">F8388_002176</name>
</gene>
<dbReference type="Proteomes" id="UP000525078">
    <property type="component" value="Unassembled WGS sequence"/>
</dbReference>
<feature type="region of interest" description="Disordered" evidence="1">
    <location>
        <begin position="373"/>
        <end position="408"/>
    </location>
</feature>
<dbReference type="EMBL" id="JAATIP010000096">
    <property type="protein sequence ID" value="KAF4374278.1"/>
    <property type="molecule type" value="Genomic_DNA"/>
</dbReference>
<feature type="region of interest" description="Disordered" evidence="1">
    <location>
        <begin position="47"/>
        <end position="75"/>
    </location>
</feature>
<evidence type="ECO:0000313" key="2">
    <source>
        <dbReference type="EMBL" id="KAF4374278.1"/>
    </source>
</evidence>
<sequence length="408" mass="45315">MMAVDLHRGGDLLLSSSDQFHLSDINDDGFSFSEILGFDDPSKPWQHNSSFDDDFSSNGFSSPVSSSADQSETEQKIDDYCIAELTRDQMTHGLFDPDDDKRCRFPGLISSPGKQNKTKDFGGWGSNSSRVGTWSPLGSSYGSPERSSHEPTPPATPLVEKRQLPWDYSSFEITSKLEDLNIISSNEGFSKHSTSNNQNQSLLATSNLKTSGFRRNQPQTLDQIQAIRFRKVKQELIPKQKSTSGKRIIQNQEQNLNLPFVKKDRPTPKRHPWVSPVINQKPQQQQQQPLGSGMRAVFLGGSGSASGSSGTGVFLPGVIGETSQSRKKKGCSPVLIPAKVMQALKVHFDRMDNMSGQNTTDFFSVQQHDIIINNSKKNGKNSQKKGQYSRTAQAMHQNEIGLPQDWTY</sequence>
<dbReference type="AlphaFoldDB" id="A0A7J6FUF6"/>
<evidence type="ECO:0000313" key="3">
    <source>
        <dbReference type="Proteomes" id="UP000525078"/>
    </source>
</evidence>
<accession>A0A7J6FUF6</accession>
<dbReference type="PANTHER" id="PTHR33356">
    <property type="entry name" value="TIP41-LIKE PROTEIN"/>
    <property type="match status" value="1"/>
</dbReference>
<organism evidence="2 3">
    <name type="scientific">Cannabis sativa</name>
    <name type="common">Hemp</name>
    <name type="synonym">Marijuana</name>
    <dbReference type="NCBI Taxonomy" id="3483"/>
    <lineage>
        <taxon>Eukaryota</taxon>
        <taxon>Viridiplantae</taxon>
        <taxon>Streptophyta</taxon>
        <taxon>Embryophyta</taxon>
        <taxon>Tracheophyta</taxon>
        <taxon>Spermatophyta</taxon>
        <taxon>Magnoliopsida</taxon>
        <taxon>eudicotyledons</taxon>
        <taxon>Gunneridae</taxon>
        <taxon>Pentapetalae</taxon>
        <taxon>rosids</taxon>
        <taxon>fabids</taxon>
        <taxon>Rosales</taxon>
        <taxon>Cannabaceae</taxon>
        <taxon>Cannabis</taxon>
    </lineage>
</organism>
<dbReference type="PANTHER" id="PTHR33356:SF16">
    <property type="entry name" value="G PATCH DOMAIN PROTEIN"/>
    <property type="match status" value="1"/>
</dbReference>
<proteinExistence type="predicted"/>
<comment type="caution">
    <text evidence="2">The sequence shown here is derived from an EMBL/GenBank/DDBJ whole genome shotgun (WGS) entry which is preliminary data.</text>
</comment>
<protein>
    <submittedName>
        <fullName evidence="2">Uncharacterized protein</fullName>
    </submittedName>
</protein>
<feature type="compositionally biased region" description="Low complexity" evidence="1">
    <location>
        <begin position="56"/>
        <end position="67"/>
    </location>
</feature>
<reference evidence="2 3" key="1">
    <citation type="journal article" date="2020" name="bioRxiv">
        <title>Sequence and annotation of 42 cannabis genomes reveals extensive copy number variation in cannabinoid synthesis and pathogen resistance genes.</title>
        <authorList>
            <person name="Mckernan K.J."/>
            <person name="Helbert Y."/>
            <person name="Kane L.T."/>
            <person name="Ebling H."/>
            <person name="Zhang L."/>
            <person name="Liu B."/>
            <person name="Eaton Z."/>
            <person name="Mclaughlin S."/>
            <person name="Kingan S."/>
            <person name="Baybayan P."/>
            <person name="Concepcion G."/>
            <person name="Jordan M."/>
            <person name="Riva A."/>
            <person name="Barbazuk W."/>
            <person name="Harkins T."/>
        </authorList>
    </citation>
    <scope>NUCLEOTIDE SEQUENCE [LARGE SCALE GENOMIC DNA]</scope>
    <source>
        <strain evidence="3">cv. Jamaican Lion 4</strain>
        <tissue evidence="2">Leaf</tissue>
    </source>
</reference>
<feature type="compositionally biased region" description="Polar residues" evidence="1">
    <location>
        <begin position="126"/>
        <end position="142"/>
    </location>
</feature>
<evidence type="ECO:0000256" key="1">
    <source>
        <dbReference type="SAM" id="MobiDB-lite"/>
    </source>
</evidence>